<dbReference type="InterPro" id="IPR041796">
    <property type="entry name" value="Mre11_N"/>
</dbReference>
<evidence type="ECO:0000313" key="11">
    <source>
        <dbReference type="EMBL" id="SBT21664.1"/>
    </source>
</evidence>
<sequence length="398" mass="45339">MKILHTSDWHLGQSFMGKSRLEEHRLFVAWLANIVEQHHIKAVILAGDVFDTSTPPSYARELYHECVLKLHALNCQFIVVAGNHDSVSVLNESKSLLRTLDTYVVTQPEWAALDNAVIPLRDEQNTLQAMVCAIPFLRARDMVRYEAGQAGDEKQQLLSHQIQHYYRTLFSEAKRLSGDVPIIGTGHFTVLGGQKTESVRDIYVGTLEAFPPSKLPEFDYLALGHIHKPMSVGGNHCWRYSGSPMPMSFDEASSQKSVCVFDTETRDVERIEVPAFRELRSMKGSRDQLIYEIEQLPCSEHLTVWLEITVTEDINLGPFQEQLRQITEHKKIDVVKVRREKRLVDLVDGLAETATLEDVTPVEVFDKLLLEKDVSEERSVELRGLFQQIIMDDEEPNS</sequence>
<dbReference type="PANTHER" id="PTHR30337">
    <property type="entry name" value="COMPONENT OF ATP-DEPENDENT DSDNA EXONUCLEASE"/>
    <property type="match status" value="1"/>
</dbReference>
<dbReference type="InterPro" id="IPR050535">
    <property type="entry name" value="DNA_Repair-Maintenance_Comp"/>
</dbReference>
<name>A0A1C3JUG4_9GAMM</name>
<dbReference type="SUPFAM" id="SSF56300">
    <property type="entry name" value="Metallo-dependent phosphatases"/>
    <property type="match status" value="1"/>
</dbReference>
<dbReference type="Proteomes" id="UP000092871">
    <property type="component" value="Unassembled WGS sequence"/>
</dbReference>
<evidence type="ECO:0000256" key="4">
    <source>
        <dbReference type="ARBA" id="ARBA00022722"/>
    </source>
</evidence>
<dbReference type="RefSeq" id="WP_067037703.1">
    <property type="nucleotide sequence ID" value="NZ_FLRA01000023.1"/>
</dbReference>
<dbReference type="InterPro" id="IPR004593">
    <property type="entry name" value="SbcD"/>
</dbReference>
<dbReference type="CDD" id="cd00840">
    <property type="entry name" value="MPP_Mre11_N"/>
    <property type="match status" value="1"/>
</dbReference>
<comment type="subunit">
    <text evidence="2 7">Heterodimer of SbcC and SbcD.</text>
</comment>
<dbReference type="GO" id="GO:0006310">
    <property type="term" value="P:DNA recombination"/>
    <property type="evidence" value="ECO:0007669"/>
    <property type="project" value="UniProtKB-KW"/>
</dbReference>
<gene>
    <name evidence="7 10" type="primary">sbcD</name>
    <name evidence="10" type="ORF">MGA5115_02856</name>
    <name evidence="11" type="ORF">MGA5116_02260</name>
</gene>
<keyword evidence="12" id="KW-1185">Reference proteome</keyword>
<evidence type="ECO:0000256" key="7">
    <source>
        <dbReference type="RuleBase" id="RU363069"/>
    </source>
</evidence>
<dbReference type="Gene3D" id="3.60.21.10">
    <property type="match status" value="1"/>
</dbReference>
<dbReference type="OrthoDB" id="9773856at2"/>
<dbReference type="Proteomes" id="UP000092840">
    <property type="component" value="Unassembled WGS sequence"/>
</dbReference>
<reference evidence="10 13" key="2">
    <citation type="submission" date="2016-06" db="EMBL/GenBank/DDBJ databases">
        <authorList>
            <person name="Kjaerup R.B."/>
            <person name="Dalgaard T.S."/>
            <person name="Juul-Madsen H.R."/>
        </authorList>
    </citation>
    <scope>NUCLEOTIDE SEQUENCE [LARGE SCALE GENOMIC DNA]</scope>
    <source>
        <strain evidence="10 13">CECT 5115</strain>
    </source>
</reference>
<reference evidence="11 12" key="1">
    <citation type="submission" date="2016-06" db="EMBL/GenBank/DDBJ databases">
        <authorList>
            <person name="Rodrigo-Torres L."/>
            <person name="Arahal D.R."/>
        </authorList>
    </citation>
    <scope>NUCLEOTIDE SEQUENCE [LARGE SCALE GENOMIC DNA]</scope>
    <source>
        <strain evidence="11 12">CECT 5116</strain>
    </source>
</reference>
<keyword evidence="5 7" id="KW-0378">Hydrolase</keyword>
<evidence type="ECO:0000259" key="8">
    <source>
        <dbReference type="Pfam" id="PF00149"/>
    </source>
</evidence>
<keyword evidence="7" id="KW-0255">Endonuclease</keyword>
<feature type="domain" description="Nuclease SbcCD subunit D C-terminal" evidence="9">
    <location>
        <begin position="276"/>
        <end position="370"/>
    </location>
</feature>
<dbReference type="EMBL" id="FLRA01000023">
    <property type="protein sequence ID" value="SBT18709.1"/>
    <property type="molecule type" value="Genomic_DNA"/>
</dbReference>
<dbReference type="Pfam" id="PF12320">
    <property type="entry name" value="SbcD_C"/>
    <property type="match status" value="1"/>
</dbReference>
<evidence type="ECO:0000256" key="1">
    <source>
        <dbReference type="ARBA" id="ARBA00010555"/>
    </source>
</evidence>
<dbReference type="AlphaFoldDB" id="A0A1C3JUG4"/>
<keyword evidence="7" id="KW-0235">DNA replication</keyword>
<evidence type="ECO:0000256" key="3">
    <source>
        <dbReference type="ARBA" id="ARBA00013365"/>
    </source>
</evidence>
<evidence type="ECO:0000313" key="10">
    <source>
        <dbReference type="EMBL" id="SBT18709.1"/>
    </source>
</evidence>
<keyword evidence="7" id="KW-0233">DNA recombination</keyword>
<dbReference type="GO" id="GO:0008408">
    <property type="term" value="F:3'-5' exonuclease activity"/>
    <property type="evidence" value="ECO:0007669"/>
    <property type="project" value="InterPro"/>
</dbReference>
<protein>
    <recommendedName>
        <fullName evidence="3 7">Nuclease SbcCD subunit D</fullName>
    </recommendedName>
</protein>
<dbReference type="InterPro" id="IPR004843">
    <property type="entry name" value="Calcineurin-like_PHP"/>
</dbReference>
<dbReference type="PANTHER" id="PTHR30337:SF0">
    <property type="entry name" value="NUCLEASE SBCCD SUBUNIT D"/>
    <property type="match status" value="1"/>
</dbReference>
<dbReference type="Gene3D" id="3.30.160.720">
    <property type="match status" value="1"/>
</dbReference>
<evidence type="ECO:0000313" key="13">
    <source>
        <dbReference type="Proteomes" id="UP000092871"/>
    </source>
</evidence>
<feature type="domain" description="Calcineurin-like phosphoesterase" evidence="8">
    <location>
        <begin position="1"/>
        <end position="229"/>
    </location>
</feature>
<keyword evidence="4 7" id="KW-0540">Nuclease</keyword>
<evidence type="ECO:0000256" key="5">
    <source>
        <dbReference type="ARBA" id="ARBA00022801"/>
    </source>
</evidence>
<organism evidence="10 13">
    <name type="scientific">Marinomonas gallaica</name>
    <dbReference type="NCBI Taxonomy" id="1806667"/>
    <lineage>
        <taxon>Bacteria</taxon>
        <taxon>Pseudomonadati</taxon>
        <taxon>Pseudomonadota</taxon>
        <taxon>Gammaproteobacteria</taxon>
        <taxon>Oceanospirillales</taxon>
        <taxon>Oceanospirillaceae</taxon>
        <taxon>Marinomonas</taxon>
    </lineage>
</organism>
<proteinExistence type="inferred from homology"/>
<accession>A0A1C3JUG4</accession>
<dbReference type="InterPro" id="IPR029052">
    <property type="entry name" value="Metallo-depent_PP-like"/>
</dbReference>
<evidence type="ECO:0000259" key="9">
    <source>
        <dbReference type="Pfam" id="PF12320"/>
    </source>
</evidence>
<evidence type="ECO:0000256" key="6">
    <source>
        <dbReference type="ARBA" id="ARBA00022839"/>
    </source>
</evidence>
<dbReference type="GO" id="GO:0004519">
    <property type="term" value="F:endonuclease activity"/>
    <property type="evidence" value="ECO:0007669"/>
    <property type="project" value="UniProtKB-KW"/>
</dbReference>
<evidence type="ECO:0000313" key="12">
    <source>
        <dbReference type="Proteomes" id="UP000092840"/>
    </source>
</evidence>
<dbReference type="GO" id="GO:0006260">
    <property type="term" value="P:DNA replication"/>
    <property type="evidence" value="ECO:0007669"/>
    <property type="project" value="UniProtKB-KW"/>
</dbReference>
<evidence type="ECO:0000256" key="2">
    <source>
        <dbReference type="ARBA" id="ARBA00011322"/>
    </source>
</evidence>
<dbReference type="NCBIfam" id="TIGR00619">
    <property type="entry name" value="sbcd"/>
    <property type="match status" value="1"/>
</dbReference>
<dbReference type="EMBL" id="FLRB01000013">
    <property type="protein sequence ID" value="SBT21664.1"/>
    <property type="molecule type" value="Genomic_DNA"/>
</dbReference>
<dbReference type="InterPro" id="IPR026843">
    <property type="entry name" value="SbcD_C"/>
</dbReference>
<comment type="function">
    <text evidence="7">SbcCD cleaves DNA hairpin structures. These structures can inhibit DNA replication and are intermediates in certain DNA recombination reactions. The complex acts as a 3'-&gt;5' double strand exonuclease that can open hairpins. It also has a 5' single-strand endonuclease activity.</text>
</comment>
<comment type="similarity">
    <text evidence="1 7">Belongs to the SbcD family.</text>
</comment>
<keyword evidence="6 7" id="KW-0269">Exonuclease</keyword>
<dbReference type="Pfam" id="PF00149">
    <property type="entry name" value="Metallophos"/>
    <property type="match status" value="1"/>
</dbReference>